<feature type="region of interest" description="Disordered" evidence="14">
    <location>
        <begin position="62"/>
        <end position="96"/>
    </location>
</feature>
<evidence type="ECO:0000256" key="1">
    <source>
        <dbReference type="ARBA" id="ARBA00004123"/>
    </source>
</evidence>
<dbReference type="RefSeq" id="XP_051364521.1">
    <property type="nucleotide sequence ID" value="XM_051504140.1"/>
</dbReference>
<evidence type="ECO:0000256" key="11">
    <source>
        <dbReference type="ARBA" id="ARBA00023163"/>
    </source>
</evidence>
<dbReference type="AlphaFoldDB" id="A0A9Q0BGG0"/>
<evidence type="ECO:0000313" key="16">
    <source>
        <dbReference type="Proteomes" id="UP001055219"/>
    </source>
</evidence>
<feature type="compositionally biased region" description="Acidic residues" evidence="14">
    <location>
        <begin position="86"/>
        <end position="96"/>
    </location>
</feature>
<feature type="region of interest" description="Disordered" evidence="14">
    <location>
        <begin position="18"/>
        <end position="41"/>
    </location>
</feature>
<evidence type="ECO:0000256" key="10">
    <source>
        <dbReference type="ARBA" id="ARBA00023159"/>
    </source>
</evidence>
<gene>
    <name evidence="15" type="ORF">J7T54_005694</name>
</gene>
<reference evidence="15" key="1">
    <citation type="journal article" date="2021" name="J Fungi (Basel)">
        <title>Genomic and Metabolomic Analyses of the Marine Fungus Emericellopsis cladophorae: Insights into Saltwater Adaptability Mechanisms and Its Biosynthetic Potential.</title>
        <authorList>
            <person name="Goncalves M.F.M."/>
            <person name="Hilario S."/>
            <person name="Van de Peer Y."/>
            <person name="Esteves A.C."/>
            <person name="Alves A."/>
        </authorList>
    </citation>
    <scope>NUCLEOTIDE SEQUENCE</scope>
    <source>
        <strain evidence="15">MUM 19.33</strain>
    </source>
</reference>
<evidence type="ECO:0000256" key="3">
    <source>
        <dbReference type="ARBA" id="ARBA00008529"/>
    </source>
</evidence>
<evidence type="ECO:0000256" key="14">
    <source>
        <dbReference type="SAM" id="MobiDB-lite"/>
    </source>
</evidence>
<dbReference type="InterPro" id="IPR014849">
    <property type="entry name" value="EKC/KEOPS_Gon7"/>
</dbReference>
<dbReference type="GO" id="GO:0000781">
    <property type="term" value="C:chromosome, telomeric region"/>
    <property type="evidence" value="ECO:0007669"/>
    <property type="project" value="UniProtKB-SubCell"/>
</dbReference>
<comment type="similarity">
    <text evidence="3">Belongs to the GON7 family.</text>
</comment>
<comment type="function">
    <text evidence="13">Component of the EKC/KEOPS complex that is required for the formation of a threonylcarbamoyl group on adenosine at position 37 (t(6)A37) in tRNAs that read codons beginning with adenine. The complex is probably involved in the transfer of the threonylcarbamoyl moiety of threonylcarbamoyl-AMP (TC-AMP) to the N6 group of A37. GON7 likely plays a supporting role to the catalytic subunit KAE1 in the complex. The EKC/KEOPS complex also promotes both telomere uncapping and telomere elongation. The complex is required for efficient recruitment of transcriptional coactivators.</text>
</comment>
<dbReference type="GeneID" id="75832177"/>
<sequence length="96" mass="10377">MSQDSKIALTATYASAVSTPFTVSKPLPTPSSSSSATTDKTQYLQSLREALISTQAEINTELTQRMEEDNGRAGGKSAAEVKEEENYGEEIVEEED</sequence>
<protein>
    <recommendedName>
        <fullName evidence="5">EKC/KEOPS complex subunit GON7</fullName>
    </recommendedName>
</protein>
<evidence type="ECO:0000256" key="7">
    <source>
        <dbReference type="ARBA" id="ARBA00022694"/>
    </source>
</evidence>
<comment type="subunit">
    <text evidence="4">Component of the EKC/KEOPS complex composed of at least BUD32, CGI121, GON7, KAE1 and PCC1; the whole complex dimerizes.</text>
</comment>
<evidence type="ECO:0000256" key="2">
    <source>
        <dbReference type="ARBA" id="ARBA00004574"/>
    </source>
</evidence>
<name>A0A9Q0BGG0_9HYPO</name>
<dbReference type="OrthoDB" id="2288868at2759"/>
<evidence type="ECO:0000256" key="4">
    <source>
        <dbReference type="ARBA" id="ARBA00011534"/>
    </source>
</evidence>
<evidence type="ECO:0000256" key="9">
    <source>
        <dbReference type="ARBA" id="ARBA00023015"/>
    </source>
</evidence>
<proteinExistence type="inferred from homology"/>
<dbReference type="GO" id="GO:0008033">
    <property type="term" value="P:tRNA processing"/>
    <property type="evidence" value="ECO:0007669"/>
    <property type="project" value="UniProtKB-KW"/>
</dbReference>
<dbReference type="Pfam" id="PF08738">
    <property type="entry name" value="Gon7"/>
    <property type="match status" value="1"/>
</dbReference>
<evidence type="ECO:0000256" key="5">
    <source>
        <dbReference type="ARBA" id="ARBA00019746"/>
    </source>
</evidence>
<evidence type="ECO:0000256" key="13">
    <source>
        <dbReference type="ARBA" id="ARBA00025393"/>
    </source>
</evidence>
<dbReference type="EMBL" id="JAGIXG020000007">
    <property type="protein sequence ID" value="KAI6783665.1"/>
    <property type="molecule type" value="Genomic_DNA"/>
</dbReference>
<comment type="subcellular location">
    <subcellularLocation>
        <location evidence="2">Chromosome</location>
        <location evidence="2">Telomere</location>
    </subcellularLocation>
    <subcellularLocation>
        <location evidence="1">Nucleus</location>
    </subcellularLocation>
</comment>
<evidence type="ECO:0000313" key="15">
    <source>
        <dbReference type="EMBL" id="KAI6783665.1"/>
    </source>
</evidence>
<keyword evidence="8" id="KW-0779">Telomere</keyword>
<keyword evidence="16" id="KW-1185">Reference proteome</keyword>
<keyword evidence="11" id="KW-0804">Transcription</keyword>
<keyword evidence="12" id="KW-0539">Nucleus</keyword>
<dbReference type="GO" id="GO:0005634">
    <property type="term" value="C:nucleus"/>
    <property type="evidence" value="ECO:0007669"/>
    <property type="project" value="UniProtKB-SubCell"/>
</dbReference>
<feature type="compositionally biased region" description="Low complexity" evidence="14">
    <location>
        <begin position="24"/>
        <end position="38"/>
    </location>
</feature>
<reference evidence="15" key="2">
    <citation type="submission" date="2022-07" db="EMBL/GenBank/DDBJ databases">
        <authorList>
            <person name="Goncalves M.F.M."/>
            <person name="Hilario S."/>
            <person name="Van De Peer Y."/>
            <person name="Esteves A.C."/>
            <person name="Alves A."/>
        </authorList>
    </citation>
    <scope>NUCLEOTIDE SEQUENCE</scope>
    <source>
        <strain evidence="15">MUM 19.33</strain>
    </source>
</reference>
<organism evidence="15 16">
    <name type="scientific">Emericellopsis cladophorae</name>
    <dbReference type="NCBI Taxonomy" id="2686198"/>
    <lineage>
        <taxon>Eukaryota</taxon>
        <taxon>Fungi</taxon>
        <taxon>Dikarya</taxon>
        <taxon>Ascomycota</taxon>
        <taxon>Pezizomycotina</taxon>
        <taxon>Sordariomycetes</taxon>
        <taxon>Hypocreomycetidae</taxon>
        <taxon>Hypocreales</taxon>
        <taxon>Bionectriaceae</taxon>
        <taxon>Emericellopsis</taxon>
    </lineage>
</organism>
<keyword evidence="7" id="KW-0819">tRNA processing</keyword>
<accession>A0A9Q0BGG0</accession>
<evidence type="ECO:0000256" key="8">
    <source>
        <dbReference type="ARBA" id="ARBA00022895"/>
    </source>
</evidence>
<evidence type="ECO:0000256" key="6">
    <source>
        <dbReference type="ARBA" id="ARBA00022454"/>
    </source>
</evidence>
<evidence type="ECO:0000256" key="12">
    <source>
        <dbReference type="ARBA" id="ARBA00023242"/>
    </source>
</evidence>
<comment type="caution">
    <text evidence="15">The sequence shown here is derived from an EMBL/GenBank/DDBJ whole genome shotgun (WGS) entry which is preliminary data.</text>
</comment>
<keyword evidence="6" id="KW-0158">Chromosome</keyword>
<keyword evidence="9" id="KW-0805">Transcription regulation</keyword>
<keyword evidence="10" id="KW-0010">Activator</keyword>
<dbReference type="Proteomes" id="UP001055219">
    <property type="component" value="Unassembled WGS sequence"/>
</dbReference>